<dbReference type="EMBL" id="LVHI01000012">
    <property type="protein sequence ID" value="OAK54458.1"/>
    <property type="molecule type" value="Genomic_DNA"/>
</dbReference>
<dbReference type="Proteomes" id="UP000077519">
    <property type="component" value="Unassembled WGS sequence"/>
</dbReference>
<evidence type="ECO:0000256" key="1">
    <source>
        <dbReference type="SAM" id="MobiDB-lite"/>
    </source>
</evidence>
<dbReference type="AlphaFoldDB" id="A0A177YH71"/>
<keyword evidence="3" id="KW-1185">Reference proteome</keyword>
<evidence type="ECO:0000313" key="2">
    <source>
        <dbReference type="EMBL" id="OAK54458.1"/>
    </source>
</evidence>
<protein>
    <submittedName>
        <fullName evidence="2">Uncharacterized protein</fullName>
    </submittedName>
</protein>
<feature type="region of interest" description="Disordered" evidence="1">
    <location>
        <begin position="17"/>
        <end position="36"/>
    </location>
</feature>
<proteinExistence type="predicted"/>
<evidence type="ECO:0000313" key="3">
    <source>
        <dbReference type="Proteomes" id="UP000077519"/>
    </source>
</evidence>
<comment type="caution">
    <text evidence="2">The sequence shown here is derived from an EMBL/GenBank/DDBJ whole genome shotgun (WGS) entry which is preliminary data.</text>
</comment>
<organism evidence="2 3">
    <name type="scientific">Rhodococcoides kyotonense</name>
    <dbReference type="NCBI Taxonomy" id="398843"/>
    <lineage>
        <taxon>Bacteria</taxon>
        <taxon>Bacillati</taxon>
        <taxon>Actinomycetota</taxon>
        <taxon>Actinomycetes</taxon>
        <taxon>Mycobacteriales</taxon>
        <taxon>Nocardiaceae</taxon>
        <taxon>Rhodococcoides</taxon>
    </lineage>
</organism>
<feature type="region of interest" description="Disordered" evidence="1">
    <location>
        <begin position="53"/>
        <end position="102"/>
    </location>
</feature>
<feature type="compositionally biased region" description="Basic and acidic residues" evidence="1">
    <location>
        <begin position="17"/>
        <end position="32"/>
    </location>
</feature>
<gene>
    <name evidence="2" type="ORF">A3K89_03540</name>
</gene>
<accession>A0A177YH71</accession>
<feature type="compositionally biased region" description="Basic and acidic residues" evidence="1">
    <location>
        <begin position="68"/>
        <end position="89"/>
    </location>
</feature>
<name>A0A177YH71_9NOCA</name>
<reference evidence="2 3" key="1">
    <citation type="submission" date="2016-03" db="EMBL/GenBank/DDBJ databases">
        <title>Genome sequence of Rhodococcus kyotonensis KB10.</title>
        <authorList>
            <person name="Jeong H."/>
            <person name="Hong C.E."/>
            <person name="Jo S.H."/>
            <person name="Park J.M."/>
        </authorList>
    </citation>
    <scope>NUCLEOTIDE SEQUENCE [LARGE SCALE GENOMIC DNA]</scope>
    <source>
        <strain evidence="2 3">KB10</strain>
    </source>
</reference>
<sequence length="102" mass="11175">MSIGDLGCDTVARGRVDTHCSGEYRPHPRDDDATQPCRSSVAVGEILDAHAVDHQAPQVKMRRRRPDRHVESGRARGSEGGKLFEKGHVVECSSGSPRLPEF</sequence>